<accession>A0ABW6Z4R5</accession>
<gene>
    <name evidence="8" type="ORF">ACF1HC_31800</name>
</gene>
<dbReference type="InterPro" id="IPR050416">
    <property type="entry name" value="FAD-linked_Oxidoreductase"/>
</dbReference>
<dbReference type="EMBL" id="JBICBM010000018">
    <property type="protein sequence ID" value="MFF9886144.1"/>
    <property type="molecule type" value="Genomic_DNA"/>
</dbReference>
<feature type="compositionally biased region" description="Polar residues" evidence="6">
    <location>
        <begin position="284"/>
        <end position="300"/>
    </location>
</feature>
<feature type="compositionally biased region" description="Low complexity" evidence="6">
    <location>
        <begin position="310"/>
        <end position="331"/>
    </location>
</feature>
<organism evidence="8 9">
    <name type="scientific">Streptomyces eurythermus</name>
    <dbReference type="NCBI Taxonomy" id="42237"/>
    <lineage>
        <taxon>Bacteria</taxon>
        <taxon>Bacillati</taxon>
        <taxon>Actinomycetota</taxon>
        <taxon>Actinomycetes</taxon>
        <taxon>Kitasatosporales</taxon>
        <taxon>Streptomycetaceae</taxon>
        <taxon>Streptomyces</taxon>
    </lineage>
</organism>
<feature type="region of interest" description="Disordered" evidence="6">
    <location>
        <begin position="210"/>
        <end position="331"/>
    </location>
</feature>
<evidence type="ECO:0000256" key="1">
    <source>
        <dbReference type="ARBA" id="ARBA00001974"/>
    </source>
</evidence>
<evidence type="ECO:0000313" key="9">
    <source>
        <dbReference type="Proteomes" id="UP001603418"/>
    </source>
</evidence>
<dbReference type="Gene3D" id="3.30.465.10">
    <property type="match status" value="1"/>
</dbReference>
<dbReference type="PROSITE" id="PS00862">
    <property type="entry name" value="OX2_COVAL_FAD"/>
    <property type="match status" value="1"/>
</dbReference>
<dbReference type="PANTHER" id="PTHR42973">
    <property type="entry name" value="BINDING OXIDOREDUCTASE, PUTATIVE (AFU_ORTHOLOGUE AFUA_1G17690)-RELATED"/>
    <property type="match status" value="1"/>
</dbReference>
<dbReference type="InterPro" id="IPR016169">
    <property type="entry name" value="FAD-bd_PCMH_sub2"/>
</dbReference>
<dbReference type="Pfam" id="PF01565">
    <property type="entry name" value="FAD_binding_4"/>
    <property type="match status" value="1"/>
</dbReference>
<sequence>MTEHTTRHPAGRTVTRGDRQYADLVSGLNQRYQARPESIRLVRSTDEVVAAVQQAVDQGKRISVRSSGHCHEDFVHHPDVQMIVDMSGMSAVYHDERRGAVAVESGATNLRTYQTLYPEWGVVVPTGFCYSVAMGGHVSGGAWGPLCRLHGLVVDHLYAVEVVVVDARGRARAVVATREADDPRRDLWWAHTGGGGGNFGIATRYWFRSPDATGRDPGALLPKPTPPRRTRSRSSPTTSSTSATASASNTARSPGTRATCPPCPSSPPPAGCPGSRRYGCSAPPTASSTTPRCAPSTSPRSCGPPSPTATWTRCTSTSPATTSTTRTSACS</sequence>
<proteinExistence type="inferred from homology"/>
<dbReference type="Proteomes" id="UP001603418">
    <property type="component" value="Unassembled WGS sequence"/>
</dbReference>
<dbReference type="InterPro" id="IPR006094">
    <property type="entry name" value="Oxid_FAD_bind_N"/>
</dbReference>
<comment type="caution">
    <text evidence="8">The sequence shown here is derived from an EMBL/GenBank/DDBJ whole genome shotgun (WGS) entry which is preliminary data.</text>
</comment>
<dbReference type="RefSeq" id="WP_244405710.1">
    <property type="nucleotide sequence ID" value="NZ_JBFACJ010000021.1"/>
</dbReference>
<keyword evidence="3" id="KW-0285">Flavoprotein</keyword>
<feature type="compositionally biased region" description="Low complexity" evidence="6">
    <location>
        <begin position="233"/>
        <end position="260"/>
    </location>
</feature>
<evidence type="ECO:0000256" key="4">
    <source>
        <dbReference type="ARBA" id="ARBA00022827"/>
    </source>
</evidence>
<feature type="domain" description="FAD-binding PCMH-type" evidence="7">
    <location>
        <begin position="32"/>
        <end position="212"/>
    </location>
</feature>
<dbReference type="PROSITE" id="PS51387">
    <property type="entry name" value="FAD_PCMH"/>
    <property type="match status" value="1"/>
</dbReference>
<comment type="similarity">
    <text evidence="2">Belongs to the oxygen-dependent FAD-linked oxidoreductase family.</text>
</comment>
<evidence type="ECO:0000256" key="2">
    <source>
        <dbReference type="ARBA" id="ARBA00005466"/>
    </source>
</evidence>
<evidence type="ECO:0000256" key="5">
    <source>
        <dbReference type="ARBA" id="ARBA00023002"/>
    </source>
</evidence>
<name>A0ABW6Z4R5_9ACTN</name>
<dbReference type="InterPro" id="IPR006093">
    <property type="entry name" value="Oxy_OxRdtase_FAD_BS"/>
</dbReference>
<keyword evidence="5" id="KW-0560">Oxidoreductase</keyword>
<comment type="cofactor">
    <cofactor evidence="1">
        <name>FAD</name>
        <dbReference type="ChEBI" id="CHEBI:57692"/>
    </cofactor>
</comment>
<feature type="compositionally biased region" description="Pro residues" evidence="6">
    <location>
        <begin position="261"/>
        <end position="271"/>
    </location>
</feature>
<evidence type="ECO:0000313" key="8">
    <source>
        <dbReference type="EMBL" id="MFF9886144.1"/>
    </source>
</evidence>
<protein>
    <submittedName>
        <fullName evidence="8">FAD-binding oxidoreductase</fullName>
    </submittedName>
</protein>
<reference evidence="8 9" key="1">
    <citation type="submission" date="2024-10" db="EMBL/GenBank/DDBJ databases">
        <title>The Natural Products Discovery Center: Release of the First 8490 Sequenced Strains for Exploring Actinobacteria Biosynthetic Diversity.</title>
        <authorList>
            <person name="Kalkreuter E."/>
            <person name="Kautsar S.A."/>
            <person name="Yang D."/>
            <person name="Bader C.D."/>
            <person name="Teijaro C.N."/>
            <person name="Fluegel L."/>
            <person name="Davis C.M."/>
            <person name="Simpson J.R."/>
            <person name="Lauterbach L."/>
            <person name="Steele A.D."/>
            <person name="Gui C."/>
            <person name="Meng S."/>
            <person name="Li G."/>
            <person name="Viehrig K."/>
            <person name="Ye F."/>
            <person name="Su P."/>
            <person name="Kiefer A.F."/>
            <person name="Nichols A."/>
            <person name="Cepeda A.J."/>
            <person name="Yan W."/>
            <person name="Fan B."/>
            <person name="Jiang Y."/>
            <person name="Adhikari A."/>
            <person name="Zheng C.-J."/>
            <person name="Schuster L."/>
            <person name="Cowan T.M."/>
            <person name="Smanski M.J."/>
            <person name="Chevrette M.G."/>
            <person name="De Carvalho L.P.S."/>
            <person name="Shen B."/>
        </authorList>
    </citation>
    <scope>NUCLEOTIDE SEQUENCE [LARGE SCALE GENOMIC DNA]</scope>
    <source>
        <strain evidence="8 9">NPDC013366</strain>
    </source>
</reference>
<keyword evidence="9" id="KW-1185">Reference proteome</keyword>
<dbReference type="PANTHER" id="PTHR42973:SF39">
    <property type="entry name" value="FAD-BINDING PCMH-TYPE DOMAIN-CONTAINING PROTEIN"/>
    <property type="match status" value="1"/>
</dbReference>
<evidence type="ECO:0000259" key="7">
    <source>
        <dbReference type="PROSITE" id="PS51387"/>
    </source>
</evidence>
<dbReference type="InterPro" id="IPR036318">
    <property type="entry name" value="FAD-bd_PCMH-like_sf"/>
</dbReference>
<evidence type="ECO:0000256" key="3">
    <source>
        <dbReference type="ARBA" id="ARBA00022630"/>
    </source>
</evidence>
<evidence type="ECO:0000256" key="6">
    <source>
        <dbReference type="SAM" id="MobiDB-lite"/>
    </source>
</evidence>
<keyword evidence="4" id="KW-0274">FAD</keyword>
<dbReference type="InterPro" id="IPR016166">
    <property type="entry name" value="FAD-bd_PCMH"/>
</dbReference>
<dbReference type="SUPFAM" id="SSF56176">
    <property type="entry name" value="FAD-binding/transporter-associated domain-like"/>
    <property type="match status" value="1"/>
</dbReference>